<name>A0A1M5LUF7_9FLAO</name>
<evidence type="ECO:0000313" key="2">
    <source>
        <dbReference type="EMBL" id="SHG68688.1"/>
    </source>
</evidence>
<protein>
    <recommendedName>
        <fullName evidence="4">Lipocalin-like domain-containing protein</fullName>
    </recommendedName>
</protein>
<dbReference type="EMBL" id="FQWL01000003">
    <property type="protein sequence ID" value="SHG68688.1"/>
    <property type="molecule type" value="Genomic_DNA"/>
</dbReference>
<organism evidence="2 3">
    <name type="scientific">Flagellimonas flava</name>
    <dbReference type="NCBI Taxonomy" id="570519"/>
    <lineage>
        <taxon>Bacteria</taxon>
        <taxon>Pseudomonadati</taxon>
        <taxon>Bacteroidota</taxon>
        <taxon>Flavobacteriia</taxon>
        <taxon>Flavobacteriales</taxon>
        <taxon>Flavobacteriaceae</taxon>
        <taxon>Flagellimonas</taxon>
    </lineage>
</organism>
<feature type="signal peptide" evidence="1">
    <location>
        <begin position="1"/>
        <end position="20"/>
    </location>
</feature>
<dbReference type="STRING" id="570519.SAMN04488116_2095"/>
<evidence type="ECO:0008006" key="4">
    <source>
        <dbReference type="Google" id="ProtNLM"/>
    </source>
</evidence>
<gene>
    <name evidence="2" type="ORF">SAMN04488116_2095</name>
</gene>
<accession>A0A1M5LUF7</accession>
<evidence type="ECO:0000313" key="3">
    <source>
        <dbReference type="Proteomes" id="UP000184532"/>
    </source>
</evidence>
<dbReference type="AlphaFoldDB" id="A0A1M5LUF7"/>
<feature type="chain" id="PRO_5013064711" description="Lipocalin-like domain-containing protein" evidence="1">
    <location>
        <begin position="21"/>
        <end position="159"/>
    </location>
</feature>
<proteinExistence type="predicted"/>
<keyword evidence="3" id="KW-1185">Reference proteome</keyword>
<dbReference type="OrthoDB" id="9878662at2"/>
<sequence length="159" mass="17818">MKTLMTLCFAILLLSCSSDSSESDDQMMDDPQEGPIVGEWTVVNFGVVFDDGSEEIDTDACGGGQKYRFLSDNTFEVDNFRPNGSNCDFDSTRDGTYDEFEGTNFPNANFRLIFSDNPNDPLGHPEISFDGDNTMRVQYPWVSSGTDNIAFSFKTYQRD</sequence>
<dbReference type="PROSITE" id="PS51257">
    <property type="entry name" value="PROKAR_LIPOPROTEIN"/>
    <property type="match status" value="1"/>
</dbReference>
<dbReference type="RefSeq" id="WP_073179240.1">
    <property type="nucleotide sequence ID" value="NZ_FQWL01000003.1"/>
</dbReference>
<reference evidence="3" key="1">
    <citation type="submission" date="2016-11" db="EMBL/GenBank/DDBJ databases">
        <authorList>
            <person name="Varghese N."/>
            <person name="Submissions S."/>
        </authorList>
    </citation>
    <scope>NUCLEOTIDE SEQUENCE [LARGE SCALE GENOMIC DNA]</scope>
    <source>
        <strain evidence="3">DSM 22638</strain>
    </source>
</reference>
<evidence type="ECO:0000256" key="1">
    <source>
        <dbReference type="SAM" id="SignalP"/>
    </source>
</evidence>
<dbReference type="Proteomes" id="UP000184532">
    <property type="component" value="Unassembled WGS sequence"/>
</dbReference>
<keyword evidence="1" id="KW-0732">Signal</keyword>